<gene>
    <name evidence="6" type="ORF">P8V03_00005</name>
</gene>
<dbReference type="Pfam" id="PF24517">
    <property type="entry name" value="CBM96"/>
    <property type="match status" value="1"/>
</dbReference>
<dbReference type="Proteomes" id="UP001281656">
    <property type="component" value="Unassembled WGS sequence"/>
</dbReference>
<evidence type="ECO:0000256" key="4">
    <source>
        <dbReference type="SAM" id="MobiDB-lite"/>
    </source>
</evidence>
<feature type="compositionally biased region" description="Basic and acidic residues" evidence="4">
    <location>
        <begin position="136"/>
        <end position="168"/>
    </location>
</feature>
<feature type="non-terminal residue" evidence="6">
    <location>
        <position position="561"/>
    </location>
</feature>
<name>A0ABU4JN34_9CLOT</name>
<feature type="domain" description="Carbohydrate-binding module family 96" evidence="5">
    <location>
        <begin position="318"/>
        <end position="469"/>
    </location>
</feature>
<keyword evidence="7" id="KW-1185">Reference proteome</keyword>
<evidence type="ECO:0000313" key="7">
    <source>
        <dbReference type="Proteomes" id="UP001281656"/>
    </source>
</evidence>
<evidence type="ECO:0000256" key="1">
    <source>
        <dbReference type="ARBA" id="ARBA00004613"/>
    </source>
</evidence>
<evidence type="ECO:0000313" key="6">
    <source>
        <dbReference type="EMBL" id="MDW8799530.1"/>
    </source>
</evidence>
<evidence type="ECO:0000256" key="2">
    <source>
        <dbReference type="ARBA" id="ARBA00022525"/>
    </source>
</evidence>
<dbReference type="InterPro" id="IPR055372">
    <property type="entry name" value="CBM96"/>
</dbReference>
<comment type="subcellular location">
    <subcellularLocation>
        <location evidence="1">Secreted</location>
    </subcellularLocation>
</comment>
<feature type="compositionally biased region" description="Polar residues" evidence="4">
    <location>
        <begin position="10"/>
        <end position="22"/>
    </location>
</feature>
<dbReference type="EMBL" id="JARUJP010000001">
    <property type="protein sequence ID" value="MDW8799530.1"/>
    <property type="molecule type" value="Genomic_DNA"/>
</dbReference>
<feature type="region of interest" description="Disordered" evidence="4">
    <location>
        <begin position="1"/>
        <end position="25"/>
    </location>
</feature>
<evidence type="ECO:0000259" key="5">
    <source>
        <dbReference type="Pfam" id="PF24517"/>
    </source>
</evidence>
<comment type="caution">
    <text evidence="6">The sequence shown here is derived from an EMBL/GenBank/DDBJ whole genome shotgun (WGS) entry which is preliminary data.</text>
</comment>
<keyword evidence="2" id="KW-0964">Secreted</keyword>
<reference evidence="6 7" key="1">
    <citation type="submission" date="2023-04" db="EMBL/GenBank/DDBJ databases">
        <title>Clostridium tannerae sp. nov., isolated from the fecal material of an alpaca.</title>
        <authorList>
            <person name="Miller S."/>
            <person name="Hendry M."/>
            <person name="King J."/>
            <person name="Sankaranarayanan K."/>
            <person name="Lawson P.A."/>
        </authorList>
    </citation>
    <scope>NUCLEOTIDE SEQUENCE [LARGE SCALE GENOMIC DNA]</scope>
    <source>
        <strain evidence="6 7">A1-XYC3</strain>
    </source>
</reference>
<evidence type="ECO:0000256" key="3">
    <source>
        <dbReference type="ARBA" id="ARBA00022729"/>
    </source>
</evidence>
<accession>A0ABU4JN34</accession>
<proteinExistence type="predicted"/>
<dbReference type="RefSeq" id="WP_318796268.1">
    <property type="nucleotide sequence ID" value="NZ_JARUJP010000001.1"/>
</dbReference>
<dbReference type="NCBIfam" id="NF033679">
    <property type="entry name" value="DNRLRE_dom"/>
    <property type="match status" value="1"/>
</dbReference>
<organism evidence="6 7">
    <name type="scientific">Clostridium tanneri</name>
    <dbReference type="NCBI Taxonomy" id="3037988"/>
    <lineage>
        <taxon>Bacteria</taxon>
        <taxon>Bacillati</taxon>
        <taxon>Bacillota</taxon>
        <taxon>Clostridia</taxon>
        <taxon>Eubacteriales</taxon>
        <taxon>Clostridiaceae</taxon>
        <taxon>Clostridium</taxon>
    </lineage>
</organism>
<feature type="region of interest" description="Disordered" evidence="4">
    <location>
        <begin position="135"/>
        <end position="168"/>
    </location>
</feature>
<sequence length="561" mass="64262">MGKHKKANLVRQNSANLSQSTVKPEVINPKRKKKRIIGEVKEKRQKNVKHFLKEDLTFEAAIYNEDVHYYSDGQWKDIDNSIIDGKDEENNDVFENKENDIKIKIAKKVKNKKLVTIKKDKYEISWGIDKASNSDAKVKGKEKSRSKREHQSRNKSSDKKVKYRQQQDEGKIIEAENLNKKTLKNISSTVEFPNVYPNIDLQYTIISNNLKESIIIKSKVDNPVFTFNLNVKNLVPKLQQDYTIIFYDDKDTSKAVFKFDPPFMYDGNGETSKDIKITLVEDKKGYNLSWTPNNDWLKDANRKYPVTIDPTISTPQEAKSIFDSYISSNYPNSNYGKSVALRVGKFNDFGVTRSFISFTLPTDKLTSGDLVVGAYLNLNLAILNYDKRQVNVYKVMAPWDPASINWSNAPAVNDKRIEDYQLVNDTAGKWVAWDITRVVKEWLRDGANYGLMLRNSDENASYNQFFSSDVSDYDEYGNNLAIARPVIAIQYVNNSGLENYWTYHSQDVGRAGTGYVNDFNGNLVFIHNDVSMSGSKMPITLNHVFNSNEKDIVSGYGNGWR</sequence>
<protein>
    <submittedName>
        <fullName evidence="6">DNRLRE domain-containing protein</fullName>
    </submittedName>
</protein>
<keyword evidence="3" id="KW-0732">Signal</keyword>
<dbReference type="Gene3D" id="2.60.120.970">
    <property type="match status" value="1"/>
</dbReference>